<dbReference type="Proteomes" id="UP000595197">
    <property type="component" value="Chromosome"/>
</dbReference>
<dbReference type="SUPFAM" id="SSF75620">
    <property type="entry name" value="Release factor"/>
    <property type="match status" value="1"/>
</dbReference>
<proteinExistence type="inferred from homology"/>
<accession>A0ABX7B6U0</accession>
<comment type="similarity">
    <text evidence="1">Belongs to the prokaryotic/mitochondrial release factor family.</text>
</comment>
<evidence type="ECO:0000313" key="5">
    <source>
        <dbReference type="EMBL" id="QQP89854.1"/>
    </source>
</evidence>
<dbReference type="InterPro" id="IPR050057">
    <property type="entry name" value="Prokaryotic/Mito_RF"/>
</dbReference>
<feature type="compositionally biased region" description="Basic residues" evidence="3">
    <location>
        <begin position="8"/>
        <end position="24"/>
    </location>
</feature>
<keyword evidence="6" id="KW-1185">Reference proteome</keyword>
<dbReference type="NCBIfam" id="TIGR03072">
    <property type="entry name" value="release_prfH"/>
    <property type="match status" value="1"/>
</dbReference>
<feature type="domain" description="Prokaryotic-type class I peptide chain release factors" evidence="4">
    <location>
        <begin position="177"/>
        <end position="193"/>
    </location>
</feature>
<name>A0ABX7B6U0_9PROT</name>
<evidence type="ECO:0000313" key="6">
    <source>
        <dbReference type="Proteomes" id="UP000595197"/>
    </source>
</evidence>
<dbReference type="PANTHER" id="PTHR43804">
    <property type="entry name" value="LD18447P"/>
    <property type="match status" value="1"/>
</dbReference>
<protein>
    <submittedName>
        <fullName evidence="5">Peptide chain release factor H</fullName>
    </submittedName>
</protein>
<evidence type="ECO:0000256" key="2">
    <source>
        <dbReference type="ARBA" id="ARBA00022481"/>
    </source>
</evidence>
<dbReference type="InterPro" id="IPR045853">
    <property type="entry name" value="Pep_chain_release_fac_I_sf"/>
</dbReference>
<evidence type="ECO:0000256" key="1">
    <source>
        <dbReference type="ARBA" id="ARBA00010835"/>
    </source>
</evidence>
<evidence type="ECO:0000259" key="4">
    <source>
        <dbReference type="PROSITE" id="PS00745"/>
    </source>
</evidence>
<dbReference type="InterPro" id="IPR017509">
    <property type="entry name" value="PrfH"/>
</dbReference>
<organism evidence="5 6">
    <name type="scientific">Skermanella cutis</name>
    <dbReference type="NCBI Taxonomy" id="2775420"/>
    <lineage>
        <taxon>Bacteria</taxon>
        <taxon>Pseudomonadati</taxon>
        <taxon>Pseudomonadota</taxon>
        <taxon>Alphaproteobacteria</taxon>
        <taxon>Rhodospirillales</taxon>
        <taxon>Azospirillaceae</taxon>
        <taxon>Skermanella</taxon>
    </lineage>
</organism>
<sequence>MLQGRLVGGRRPRGGGPALRHRRVPAGGHVQDLAGCPRRDPREPRRLEAGAPGGPRRRAAAMTWLLLTAGRGPAECRMAVAGLSRILLAEADEAGVEAELVAAETAPHGLMSALVALRGDGAETLARSWEGTVQWICPSPLRPGWARKNWFVGVSRLSPPPPSPDLSDRDLRIETMRSSGPGGQHVNTTESAVRITHLPTGTVALAREERSQHRNRALALARLAAALDGLEREADRVAGHRRWSRHDALERGNPVRIYVGERFTRRAP</sequence>
<dbReference type="PROSITE" id="PS00745">
    <property type="entry name" value="RF_PROK_I"/>
    <property type="match status" value="1"/>
</dbReference>
<dbReference type="EMBL" id="CP067420">
    <property type="protein sequence ID" value="QQP89854.1"/>
    <property type="molecule type" value="Genomic_DNA"/>
</dbReference>
<feature type="compositionally biased region" description="Basic and acidic residues" evidence="3">
    <location>
        <begin position="37"/>
        <end position="48"/>
    </location>
</feature>
<dbReference type="Gene3D" id="3.30.160.20">
    <property type="match status" value="1"/>
</dbReference>
<dbReference type="InterPro" id="IPR000352">
    <property type="entry name" value="Pep_chain_release_fac_I"/>
</dbReference>
<dbReference type="PANTHER" id="PTHR43804:SF7">
    <property type="entry name" value="LD18447P"/>
    <property type="match status" value="1"/>
</dbReference>
<dbReference type="Pfam" id="PF00472">
    <property type="entry name" value="RF-1"/>
    <property type="match status" value="1"/>
</dbReference>
<gene>
    <name evidence="5" type="primary">prfH</name>
    <name evidence="5" type="ORF">IGS68_00805</name>
</gene>
<feature type="region of interest" description="Disordered" evidence="3">
    <location>
        <begin position="1"/>
        <end position="55"/>
    </location>
</feature>
<reference evidence="5" key="1">
    <citation type="submission" date="2021-02" db="EMBL/GenBank/DDBJ databases">
        <title>Skermanella TT6 skin isolate.</title>
        <authorList>
            <person name="Lee K."/>
            <person name="Ganzorig M."/>
        </authorList>
    </citation>
    <scope>NUCLEOTIDE SEQUENCE</scope>
    <source>
        <strain evidence="5">TT6</strain>
    </source>
</reference>
<keyword evidence="2" id="KW-0488">Methylation</keyword>
<evidence type="ECO:0000256" key="3">
    <source>
        <dbReference type="SAM" id="MobiDB-lite"/>
    </source>
</evidence>